<proteinExistence type="predicted"/>
<evidence type="ECO:0000313" key="3">
    <source>
        <dbReference type="EMBL" id="CAE0710319.1"/>
    </source>
</evidence>
<feature type="compositionally biased region" description="Basic and acidic residues" evidence="1">
    <location>
        <begin position="220"/>
        <end position="235"/>
    </location>
</feature>
<organism evidence="3">
    <name type="scientific">Pseudo-nitzschia australis</name>
    <dbReference type="NCBI Taxonomy" id="44445"/>
    <lineage>
        <taxon>Eukaryota</taxon>
        <taxon>Sar</taxon>
        <taxon>Stramenopiles</taxon>
        <taxon>Ochrophyta</taxon>
        <taxon>Bacillariophyta</taxon>
        <taxon>Bacillariophyceae</taxon>
        <taxon>Bacillariophycidae</taxon>
        <taxon>Bacillariales</taxon>
        <taxon>Bacillariaceae</taxon>
        <taxon>Pseudo-nitzschia</taxon>
    </lineage>
</organism>
<reference evidence="3" key="1">
    <citation type="submission" date="2021-01" db="EMBL/GenBank/DDBJ databases">
        <authorList>
            <person name="Corre E."/>
            <person name="Pelletier E."/>
            <person name="Niang G."/>
            <person name="Scheremetjew M."/>
            <person name="Finn R."/>
            <person name="Kale V."/>
            <person name="Holt S."/>
            <person name="Cochrane G."/>
            <person name="Meng A."/>
            <person name="Brown T."/>
            <person name="Cohen L."/>
        </authorList>
    </citation>
    <scope>NUCLEOTIDE SEQUENCE</scope>
    <source>
        <strain evidence="3">10249 10 AB</strain>
    </source>
</reference>
<evidence type="ECO:0000256" key="2">
    <source>
        <dbReference type="SAM" id="SignalP"/>
    </source>
</evidence>
<dbReference type="EMBL" id="HBIX01003916">
    <property type="protein sequence ID" value="CAE0710319.1"/>
    <property type="molecule type" value="Transcribed_RNA"/>
</dbReference>
<keyword evidence="2" id="KW-0732">Signal</keyword>
<gene>
    <name evidence="3" type="ORF">PAUS00366_LOCUS3046</name>
</gene>
<evidence type="ECO:0000256" key="1">
    <source>
        <dbReference type="SAM" id="MobiDB-lite"/>
    </source>
</evidence>
<feature type="chain" id="PRO_5030576330" description="F-box domain-containing protein" evidence="2">
    <location>
        <begin position="27"/>
        <end position="235"/>
    </location>
</feature>
<protein>
    <recommendedName>
        <fullName evidence="4">F-box domain-containing protein</fullName>
    </recommendedName>
</protein>
<evidence type="ECO:0008006" key="4">
    <source>
        <dbReference type="Google" id="ProtNLM"/>
    </source>
</evidence>
<feature type="region of interest" description="Disordered" evidence="1">
    <location>
        <begin position="215"/>
        <end position="235"/>
    </location>
</feature>
<accession>A0A7S4ABW6</accession>
<name>A0A7S4ABW6_9STRA</name>
<feature type="signal peptide" evidence="2">
    <location>
        <begin position="1"/>
        <end position="26"/>
    </location>
</feature>
<sequence>MINAMNFSLFAALLGWISARASYVTAFIVPSEQRSKFSTIRTFTVPSQSTKISVVWDPQNPDSGSEFVEFPTASQKAEIKKEAKKKKARKQMPYFSFSDEETNGPWSDETITAIFKQLAESEMMELRGICRESRRDVFQTAKWFCEDLEDIICPSSDSEDEEEGLEDQEDGGMHLPVALVSTKGHTALIYCPTLPVDHPNKLILRTSVGQKNLWRSRPKAPRDIRGQIIKESKSE</sequence>
<dbReference type="AlphaFoldDB" id="A0A7S4ABW6"/>